<evidence type="ECO:0000259" key="5">
    <source>
        <dbReference type="PROSITE" id="PS50975"/>
    </source>
</evidence>
<dbReference type="Pfam" id="PF13535">
    <property type="entry name" value="ATP-grasp_4"/>
    <property type="match status" value="1"/>
</dbReference>
<evidence type="ECO:0000313" key="6">
    <source>
        <dbReference type="EMBL" id="MDC3426302.1"/>
    </source>
</evidence>
<dbReference type="RefSeq" id="WP_272438130.1">
    <property type="nucleotide sequence ID" value="NZ_JAMQKB010000041.1"/>
</dbReference>
<keyword evidence="1" id="KW-0436">Ligase</keyword>
<keyword evidence="2 4" id="KW-0547">Nucleotide-binding</keyword>
<dbReference type="PANTHER" id="PTHR43585:SF2">
    <property type="entry name" value="ATP-GRASP ENZYME FSQD"/>
    <property type="match status" value="1"/>
</dbReference>
<proteinExistence type="predicted"/>
<dbReference type="InterPro" id="IPR011761">
    <property type="entry name" value="ATP-grasp"/>
</dbReference>
<evidence type="ECO:0000256" key="4">
    <source>
        <dbReference type="PROSITE-ProRule" id="PRU00409"/>
    </source>
</evidence>
<feature type="domain" description="ATP-grasp" evidence="5">
    <location>
        <begin position="119"/>
        <end position="314"/>
    </location>
</feature>
<keyword evidence="7" id="KW-1185">Reference proteome</keyword>
<keyword evidence="3 4" id="KW-0067">ATP-binding</keyword>
<gene>
    <name evidence="6" type="ORF">NC797_17610</name>
</gene>
<name>A0A9X3WV35_9BACI</name>
<dbReference type="Proteomes" id="UP001145050">
    <property type="component" value="Unassembled WGS sequence"/>
</dbReference>
<dbReference type="GO" id="GO:0016874">
    <property type="term" value="F:ligase activity"/>
    <property type="evidence" value="ECO:0007669"/>
    <property type="project" value="UniProtKB-KW"/>
</dbReference>
<reference evidence="6" key="1">
    <citation type="submission" date="2022-06" db="EMBL/GenBank/DDBJ databases">
        <title>Aquibacillus sp. a new bacterium isolated from soil saline samples.</title>
        <authorList>
            <person name="Galisteo C."/>
            <person name="De La Haba R."/>
            <person name="Sanchez-Porro C."/>
            <person name="Ventosa A."/>
        </authorList>
    </citation>
    <scope>NUCLEOTIDE SEQUENCE</scope>
    <source>
        <strain evidence="6">3ASR75-11</strain>
    </source>
</reference>
<dbReference type="GO" id="GO:0046872">
    <property type="term" value="F:metal ion binding"/>
    <property type="evidence" value="ECO:0007669"/>
    <property type="project" value="InterPro"/>
</dbReference>
<dbReference type="PROSITE" id="PS50975">
    <property type="entry name" value="ATP_GRASP"/>
    <property type="match status" value="1"/>
</dbReference>
<dbReference type="InterPro" id="IPR052032">
    <property type="entry name" value="ATP-dep_AA_Ligase"/>
</dbReference>
<evidence type="ECO:0000256" key="3">
    <source>
        <dbReference type="ARBA" id="ARBA00022840"/>
    </source>
</evidence>
<comment type="caution">
    <text evidence="6">The sequence shown here is derived from an EMBL/GenBank/DDBJ whole genome shotgun (WGS) entry which is preliminary data.</text>
</comment>
<dbReference type="AlphaFoldDB" id="A0A9X3WV35"/>
<organism evidence="6 7">
    <name type="scientific">Terrihalobacillus insolitus</name>
    <dbReference type="NCBI Taxonomy" id="2950438"/>
    <lineage>
        <taxon>Bacteria</taxon>
        <taxon>Bacillati</taxon>
        <taxon>Bacillota</taxon>
        <taxon>Bacilli</taxon>
        <taxon>Bacillales</taxon>
        <taxon>Bacillaceae</taxon>
        <taxon>Terrihalobacillus</taxon>
    </lineage>
</organism>
<dbReference type="GO" id="GO:0005524">
    <property type="term" value="F:ATP binding"/>
    <property type="evidence" value="ECO:0007669"/>
    <property type="project" value="UniProtKB-UniRule"/>
</dbReference>
<evidence type="ECO:0000313" key="7">
    <source>
        <dbReference type="Proteomes" id="UP001145050"/>
    </source>
</evidence>
<dbReference type="Gene3D" id="3.30.470.20">
    <property type="entry name" value="ATP-grasp fold, B domain"/>
    <property type="match status" value="1"/>
</dbReference>
<evidence type="ECO:0000256" key="2">
    <source>
        <dbReference type="ARBA" id="ARBA00022741"/>
    </source>
</evidence>
<dbReference type="SUPFAM" id="SSF56059">
    <property type="entry name" value="Glutathione synthetase ATP-binding domain-like"/>
    <property type="match status" value="1"/>
</dbReference>
<dbReference type="EMBL" id="JAMQKB010000041">
    <property type="protein sequence ID" value="MDC3426302.1"/>
    <property type="molecule type" value="Genomic_DNA"/>
</dbReference>
<protein>
    <submittedName>
        <fullName evidence="6">ATP-grasp domain-containing protein</fullName>
    </submittedName>
</protein>
<dbReference type="PANTHER" id="PTHR43585">
    <property type="entry name" value="FUMIPYRROLE BIOSYNTHESIS PROTEIN C"/>
    <property type="match status" value="1"/>
</dbReference>
<evidence type="ECO:0000256" key="1">
    <source>
        <dbReference type="ARBA" id="ARBA00022598"/>
    </source>
</evidence>
<sequence>MEKYIVIVEATTSGAGLQIIKAAIEVNKNVIFITNDKEKYKDDVNNPLFKKIQLVHCPNPSHYSTLHETIEGLKSNVNIEGIISLSDGCIEAVSLVAKENHLTFINSDVVKVCRNKELTRRKLRSIVKMPKYQVITSFKQAVGVSENWGFPIILKDSRGTGSMNVYLCRDEKELTEYYHEISTQIRDKQNSKILIEEYIVGTLVSVEAITYNYNTSVIGITNRTLGRVPYFVEQAYDFPYKLSEPLNNELIDIHSKVVKELNINVGPTHTEFLIAKDGIYLVEVNPRLGGGLLGKMISDSLDYDIYKEIVNISINKARYKEYKVVKGASTYVLYPEKEGVNTRIDDSLAIKVPYIQEIKIKNLEKNHVMLPKDFKGDLGYIYAVSGSAPEARLACETASSQLKIVYDQFSH</sequence>
<accession>A0A9X3WV35</accession>